<dbReference type="PANTHER" id="PTHR44103">
    <property type="entry name" value="PROPROTEIN CONVERTASE P"/>
    <property type="match status" value="1"/>
</dbReference>
<dbReference type="SUPFAM" id="SSF81296">
    <property type="entry name" value="E set domains"/>
    <property type="match status" value="1"/>
</dbReference>
<dbReference type="Pfam" id="PF02368">
    <property type="entry name" value="Big_2"/>
    <property type="match status" value="2"/>
</dbReference>
<protein>
    <recommendedName>
        <fullName evidence="2">BIG2 domain-containing protein</fullName>
    </recommendedName>
</protein>
<feature type="domain" description="BIG2" evidence="2">
    <location>
        <begin position="1932"/>
        <end position="2003"/>
    </location>
</feature>
<dbReference type="SUPFAM" id="SSF49373">
    <property type="entry name" value="Invasin/intimin cell-adhesion fragments"/>
    <property type="match status" value="1"/>
</dbReference>
<dbReference type="Proteomes" id="UP001500067">
    <property type="component" value="Unassembled WGS sequence"/>
</dbReference>
<keyword evidence="1" id="KW-0732">Signal</keyword>
<dbReference type="InterPro" id="IPR014756">
    <property type="entry name" value="Ig_E-set"/>
</dbReference>
<evidence type="ECO:0000313" key="4">
    <source>
        <dbReference type="Proteomes" id="UP001500067"/>
    </source>
</evidence>
<sequence>MSTLNAAPGTTITISGSNFNATATQNIVYFGATQATATAGGSTSVTVPVPAGATYGPVVLKNLATNLMAYSPSFFVPTYDNSSYANNTVNFDAAVEIPAGLRSVQPGLADFDGDSKADLVVSNANSNTLSVYRNQNSSGAITSGAFGSAISVATGNVPCGINICDVDRDGKLDVICANNSDKTFTVHRNTTSGSSIAFTSAYTSSAFTGLTRLFATGDIDRDGRPDIVMSQNTAQLVVIRNTSTPANVSFATAASITLPQPVNEVKIADLNGDNKAEVIGTMSANNSIFILGNNSNLGTITTASFQASVNIAATGVSYLEVADMDQDGRTDVILGRGSIISILRNSGATGAITTGTLETMVDFETGSAMTGITIADVNGDGRPDIIGTNSTSVFVLRNTATSGTITTASLAPYVSFSLGSSPSGAMVAAGDIDGDGKPDIVAANNNTTGSNTLSILRNKPLSPVTGTASVCMGNTTMLSTAFAGGTWSSSNEAIASIATDGTVTGLAAGMANISYCGNAGTAYAGNCVVTTVTVNERPSLTVIATPASICSGSSSTLSVTGADTYSWSPSGSLSASTGSTVTANPTTTTTYDVIGTNTAGCSATISKTLSVAAIYNIVASAGAHGSISPAGTTTVCSGNDQVYTITASEGYLIDDVLVDGASVGAVGSYTFLAVTAAHTINATFRLDCTAPEITSAATVSNILCHGSNTGSIVPHVSGSAPLVWQWSNSATTASLTGVPAGAYTYTVSNGCGTVTATATIAQPETALSTSTTITNVNCYGNSTGSVSVSAAGGTAPYTGTGSYTDLSAGSFSYTVTDANGCTSVASGTIAQPAAALTASATATNIHCNGENNGAVLVSASGGTTPYSGTGDITGLSAGSYSYTVTDANGCTSTTSANVTEPAAVVADAATSSPVICDGNTITLTATGAATYTWAGGYLSATSGASVSATPTSGSFPATFVYTVTGYDTAGCGSAPDTVSVTVLSIGTTSGPGSLCSGSTITLSNTSPGGTWSSASSAVSVDSISGQVTGVTAGTAIVTYTLAAGCTRNTTVTVSASPNPVMGIPTICQGSGLSLSNGTPGGTWSSSNANISVSISGSVATIYGVSNGTANVSYILPSGCYTYKTFTVAPLAAITGPTEVCAGSTIQLVHPQSGALWSSNNTSRATVNLTSGMVTGISAGTAVFTYMVNPSCYATHAVTVNTSPANIAGPTVVCEGATMTLLNTTTGGTWSNDNVTAASIDATTGLVTGLAAGVANISYTLPNGCFKSSAVTVNVAPAVISGSSDICATRTATFANATMGGSWSCSPTTVLNINATTGVATGNLGNATVTYSLPTGCRSIKQVTVNALPGAITGTTGICAGNTTGLSSTTPSLTWSSSDEGIATVSTATTTSGTVNGIAAGNATISYTSAVGCTQTVNVTVYAVPGTITGNSNICVGATTPYTNSVGGGTWASPSVAVATVGSASGIVTGIGAGNFILTYTTPGGCRTTRTLSVDALPNAITGTLSTCVGGNTTLATTSTGGIWSSTTSAATVSTTGVVTGQSTGTTLISYTNAAGCARTASVNVTTGLPTIAGPSFICTGGSTTLTNTTAGGTWASSNAAASINASTALVAGVSEGAATITYRTSTTCFTTKSITVQSAPAAITTSSASVCVGSSQQLTHETTGGTWTSSLASRATVNATGLVTGVANGAVTISYTPSAGCLVTTNLTVNLQPVALTGTFSVCRDNTTTLSSTTTGGAWSSSDPAIATVVTASSTTGIVTGGTTTGIATISYTNALGCSRTAAVTVSAAVPAISGMDIVCIGNSTALSNATPGGTWSSATPAKGSISTVGVVTGVAAGTTTISYRTNSTCFTTRTMTVNGAVAAITGTTSVCKDNSTTLACTTPGGTWVSSNTANATVVEATGAVTGMAAGTAIITYQVTGTGCFKLATVSVLASPAPIDGTLTIATGTSTTLSNTVSGGTWSSSATTIAGIGSATGIMTGVSVGNATITYRLTNGCQKTVLASITTPMARPLDGATTPETRIAQVRIFPNPSVGNITIETAANGVFTVYTMDGKQAARYDVAAPAASVSLPYDLAAGMYTCHFMAEDGTATVVRLVYKP</sequence>
<comment type="caution">
    <text evidence="3">The sequence shown here is derived from an EMBL/GenBank/DDBJ whole genome shotgun (WGS) entry which is preliminary data.</text>
</comment>
<dbReference type="InterPro" id="IPR008964">
    <property type="entry name" value="Invasin/intimin_cell_adhesion"/>
</dbReference>
<reference evidence="4" key="1">
    <citation type="journal article" date="2019" name="Int. J. Syst. Evol. Microbiol.">
        <title>The Global Catalogue of Microorganisms (GCM) 10K type strain sequencing project: providing services to taxonomists for standard genome sequencing and annotation.</title>
        <authorList>
            <consortium name="The Broad Institute Genomics Platform"/>
            <consortium name="The Broad Institute Genome Sequencing Center for Infectious Disease"/>
            <person name="Wu L."/>
            <person name="Ma J."/>
        </authorList>
    </citation>
    <scope>NUCLEOTIDE SEQUENCE [LARGE SCALE GENOMIC DNA]</scope>
    <source>
        <strain evidence="4">JCM 32105</strain>
    </source>
</reference>
<evidence type="ECO:0000313" key="3">
    <source>
        <dbReference type="EMBL" id="GAA4461368.1"/>
    </source>
</evidence>
<dbReference type="InterPro" id="IPR003343">
    <property type="entry name" value="Big_2"/>
</dbReference>
<dbReference type="InterPro" id="IPR026444">
    <property type="entry name" value="Secre_tail"/>
</dbReference>
<feature type="domain" description="BIG2" evidence="2">
    <location>
        <begin position="1340"/>
        <end position="1418"/>
    </location>
</feature>
<feature type="domain" description="BIG2" evidence="2">
    <location>
        <begin position="1780"/>
        <end position="1856"/>
    </location>
</feature>
<name>A0ABP8N6N1_9BACT</name>
<feature type="domain" description="BIG2" evidence="2">
    <location>
        <begin position="1195"/>
        <end position="1270"/>
    </location>
</feature>
<dbReference type="PANTHER" id="PTHR44103:SF1">
    <property type="entry name" value="PROPROTEIN CONVERTASE P"/>
    <property type="match status" value="1"/>
</dbReference>
<feature type="domain" description="BIG2" evidence="2">
    <location>
        <begin position="1639"/>
        <end position="1707"/>
    </location>
</feature>
<feature type="domain" description="BIG2" evidence="2">
    <location>
        <begin position="1858"/>
        <end position="1927"/>
    </location>
</feature>
<dbReference type="NCBIfam" id="TIGR04183">
    <property type="entry name" value="Por_Secre_tail"/>
    <property type="match status" value="1"/>
</dbReference>
<gene>
    <name evidence="3" type="ORF">GCM10023093_05900</name>
</gene>
<evidence type="ECO:0000259" key="2">
    <source>
        <dbReference type="SMART" id="SM00635"/>
    </source>
</evidence>
<dbReference type="EMBL" id="BAABFA010000005">
    <property type="protein sequence ID" value="GAA4461368.1"/>
    <property type="molecule type" value="Genomic_DNA"/>
</dbReference>
<accession>A0ABP8N6N1</accession>
<organism evidence="3 4">
    <name type="scientific">Nemorincola caseinilytica</name>
    <dbReference type="NCBI Taxonomy" id="2054315"/>
    <lineage>
        <taxon>Bacteria</taxon>
        <taxon>Pseudomonadati</taxon>
        <taxon>Bacteroidota</taxon>
        <taxon>Chitinophagia</taxon>
        <taxon>Chitinophagales</taxon>
        <taxon>Chitinophagaceae</taxon>
        <taxon>Nemorincola</taxon>
    </lineage>
</organism>
<evidence type="ECO:0000256" key="1">
    <source>
        <dbReference type="ARBA" id="ARBA00022729"/>
    </source>
</evidence>
<dbReference type="Gene3D" id="2.130.10.130">
    <property type="entry name" value="Integrin alpha, N-terminal"/>
    <property type="match status" value="2"/>
</dbReference>
<dbReference type="Gene3D" id="2.60.40.1080">
    <property type="match status" value="4"/>
</dbReference>
<dbReference type="InterPro" id="IPR013517">
    <property type="entry name" value="FG-GAP"/>
</dbReference>
<dbReference type="SMART" id="SM00635">
    <property type="entry name" value="BID_2"/>
    <property type="match status" value="7"/>
</dbReference>
<dbReference type="InterPro" id="IPR028994">
    <property type="entry name" value="Integrin_alpha_N"/>
</dbReference>
<feature type="domain" description="BIG2" evidence="2">
    <location>
        <begin position="455"/>
        <end position="544"/>
    </location>
</feature>
<keyword evidence="4" id="KW-1185">Reference proteome</keyword>
<dbReference type="SUPFAM" id="SSF69318">
    <property type="entry name" value="Integrin alpha N-terminal domain"/>
    <property type="match status" value="1"/>
</dbReference>
<proteinExistence type="predicted"/>
<dbReference type="Pfam" id="PF13517">
    <property type="entry name" value="FG-GAP_3"/>
    <property type="match status" value="3"/>
</dbReference>